<dbReference type="EMBL" id="KV425921">
    <property type="protein sequence ID" value="KZV98210.1"/>
    <property type="molecule type" value="Genomic_DNA"/>
</dbReference>
<dbReference type="OrthoDB" id="3236632at2759"/>
<dbReference type="Proteomes" id="UP000077266">
    <property type="component" value="Unassembled WGS sequence"/>
</dbReference>
<name>A0A165LR95_EXIGL</name>
<evidence type="ECO:0000256" key="1">
    <source>
        <dbReference type="SAM" id="SignalP"/>
    </source>
</evidence>
<evidence type="ECO:0000313" key="3">
    <source>
        <dbReference type="Proteomes" id="UP000077266"/>
    </source>
</evidence>
<accession>A0A165LR95</accession>
<protein>
    <submittedName>
        <fullName evidence="2">Uncharacterized protein</fullName>
    </submittedName>
</protein>
<keyword evidence="3" id="KW-1185">Reference proteome</keyword>
<evidence type="ECO:0000313" key="2">
    <source>
        <dbReference type="EMBL" id="KZV98210.1"/>
    </source>
</evidence>
<dbReference type="AlphaFoldDB" id="A0A165LR95"/>
<dbReference type="InParanoid" id="A0A165LR95"/>
<gene>
    <name evidence="2" type="ORF">EXIGLDRAFT_728672</name>
</gene>
<feature type="chain" id="PRO_5007861864" evidence="1">
    <location>
        <begin position="24"/>
        <end position="349"/>
    </location>
</feature>
<feature type="signal peptide" evidence="1">
    <location>
        <begin position="1"/>
        <end position="23"/>
    </location>
</feature>
<keyword evidence="1" id="KW-0732">Signal</keyword>
<dbReference type="STRING" id="1314781.A0A165LR95"/>
<proteinExistence type="predicted"/>
<organism evidence="2 3">
    <name type="scientific">Exidia glandulosa HHB12029</name>
    <dbReference type="NCBI Taxonomy" id="1314781"/>
    <lineage>
        <taxon>Eukaryota</taxon>
        <taxon>Fungi</taxon>
        <taxon>Dikarya</taxon>
        <taxon>Basidiomycota</taxon>
        <taxon>Agaricomycotina</taxon>
        <taxon>Agaricomycetes</taxon>
        <taxon>Auriculariales</taxon>
        <taxon>Exidiaceae</taxon>
        <taxon>Exidia</taxon>
    </lineage>
</organism>
<reference evidence="2 3" key="1">
    <citation type="journal article" date="2016" name="Mol. Biol. Evol.">
        <title>Comparative Genomics of Early-Diverging Mushroom-Forming Fungi Provides Insights into the Origins of Lignocellulose Decay Capabilities.</title>
        <authorList>
            <person name="Nagy L.G."/>
            <person name="Riley R."/>
            <person name="Tritt A."/>
            <person name="Adam C."/>
            <person name="Daum C."/>
            <person name="Floudas D."/>
            <person name="Sun H."/>
            <person name="Yadav J.S."/>
            <person name="Pangilinan J."/>
            <person name="Larsson K.H."/>
            <person name="Matsuura K."/>
            <person name="Barry K."/>
            <person name="Labutti K."/>
            <person name="Kuo R."/>
            <person name="Ohm R.A."/>
            <person name="Bhattacharya S.S."/>
            <person name="Shirouzu T."/>
            <person name="Yoshinaga Y."/>
            <person name="Martin F.M."/>
            <person name="Grigoriev I.V."/>
            <person name="Hibbett D.S."/>
        </authorList>
    </citation>
    <scope>NUCLEOTIDE SEQUENCE [LARGE SCALE GENOMIC DNA]</scope>
    <source>
        <strain evidence="2 3">HHB12029</strain>
    </source>
</reference>
<sequence length="349" mass="35217">MTLSSKLTILLGSLLVASTGALAAPRAAIPRTLLQARQDGSPPFPDDNGVCPDDASLCPTGGCCSAGTFCQATDEEGTIFVCLSDRDIPGSTQPTPDDNGTCAAGSELCPTGGCCATSCAATDDEGTIFVCTPPTSTNLPGTTPTFPDDNGYCPAHADLCPTGGCCWEGSFCQATDEEGTIFVCATDREVPGSTEPTPDDNGTCAEGSELCPTGGCCATSCAATDDEGTIFVCTAPSPFPTPVPPTELPGTTPTFPDTNGTCPANAEVCPTGGCCWEGSFCQATDEEGTIFVCATDREVPGSTEPIPDDNGTCAEGSELCPTGGCCATSCAATDDEGTIFVCTPPTRKL</sequence>